<dbReference type="InterPro" id="IPR014729">
    <property type="entry name" value="Rossmann-like_a/b/a_fold"/>
</dbReference>
<dbReference type="InterPro" id="IPR006015">
    <property type="entry name" value="Universal_stress_UspA"/>
</dbReference>
<evidence type="ECO:0000313" key="3">
    <source>
        <dbReference type="EMBL" id="SES18941.1"/>
    </source>
</evidence>
<comment type="similarity">
    <text evidence="1">Belongs to the universal stress protein A family.</text>
</comment>
<dbReference type="STRING" id="1121357.SAMN05661109_02156"/>
<dbReference type="SUPFAM" id="SSF52402">
    <property type="entry name" value="Adenine nucleotide alpha hydrolases-like"/>
    <property type="match status" value="1"/>
</dbReference>
<keyword evidence="4" id="KW-1185">Reference proteome</keyword>
<dbReference type="CDD" id="cd00293">
    <property type="entry name" value="USP-like"/>
    <property type="match status" value="1"/>
</dbReference>
<dbReference type="PANTHER" id="PTHR46268">
    <property type="entry name" value="STRESS RESPONSE PROTEIN NHAX"/>
    <property type="match status" value="1"/>
</dbReference>
<dbReference type="Pfam" id="PF00582">
    <property type="entry name" value="Usp"/>
    <property type="match status" value="1"/>
</dbReference>
<dbReference type="Gene3D" id="3.40.50.620">
    <property type="entry name" value="HUPs"/>
    <property type="match status" value="1"/>
</dbReference>
<dbReference type="RefSeq" id="WP_092260031.1">
    <property type="nucleotide sequence ID" value="NZ_CP047199.1"/>
</dbReference>
<evidence type="ECO:0000259" key="2">
    <source>
        <dbReference type="Pfam" id="PF00582"/>
    </source>
</evidence>
<dbReference type="Proteomes" id="UP000198929">
    <property type="component" value="Unassembled WGS sequence"/>
</dbReference>
<dbReference type="PANTHER" id="PTHR46268:SF6">
    <property type="entry name" value="UNIVERSAL STRESS PROTEIN UP12"/>
    <property type="match status" value="1"/>
</dbReference>
<feature type="domain" description="UspA" evidence="2">
    <location>
        <begin position="4"/>
        <end position="144"/>
    </location>
</feature>
<gene>
    <name evidence="3" type="ORF">SAMN05661109_02156</name>
</gene>
<dbReference type="InterPro" id="IPR006016">
    <property type="entry name" value="UspA"/>
</dbReference>
<dbReference type="PRINTS" id="PR01438">
    <property type="entry name" value="UNVRSLSTRESS"/>
</dbReference>
<dbReference type="EMBL" id="FOGQ01000011">
    <property type="protein sequence ID" value="SES18941.1"/>
    <property type="molecule type" value="Genomic_DNA"/>
</dbReference>
<evidence type="ECO:0000313" key="4">
    <source>
        <dbReference type="Proteomes" id="UP000198929"/>
    </source>
</evidence>
<proteinExistence type="inferred from homology"/>
<name>A0A1H9VBN3_9CORY</name>
<dbReference type="AlphaFoldDB" id="A0A1H9VBN3"/>
<reference evidence="4" key="1">
    <citation type="submission" date="2016-10" db="EMBL/GenBank/DDBJ databases">
        <authorList>
            <person name="Varghese N."/>
            <person name="Submissions S."/>
        </authorList>
    </citation>
    <scope>NUCLEOTIDE SEQUENCE [LARGE SCALE GENOMIC DNA]</scope>
    <source>
        <strain evidence="4">DSM 20524</strain>
    </source>
</reference>
<protein>
    <submittedName>
        <fullName evidence="3">Nucleotide-binding universal stress protein, UspA family</fullName>
    </submittedName>
</protein>
<accession>A0A1H9VBN3</accession>
<organism evidence="3 4">
    <name type="scientific">Corynebacterium cystitidis DSM 20524</name>
    <dbReference type="NCBI Taxonomy" id="1121357"/>
    <lineage>
        <taxon>Bacteria</taxon>
        <taxon>Bacillati</taxon>
        <taxon>Actinomycetota</taxon>
        <taxon>Actinomycetes</taxon>
        <taxon>Mycobacteriales</taxon>
        <taxon>Corynebacteriaceae</taxon>
        <taxon>Corynebacterium</taxon>
    </lineage>
</organism>
<sequence>MHSYSTITVGTDGSSSSLKAVRSAASMARAYDAQLIIICAYYNSTGSLLNPPSSEYATLPVVSDTRAEEYLAEAGELAAEEGAENVRLIAKAGPPVQVLIESVREYETDLLVVGNKGVNSLSGRVFGNIPTGVARKANVDVMIVDTSEEADD</sequence>
<evidence type="ECO:0000256" key="1">
    <source>
        <dbReference type="ARBA" id="ARBA00008791"/>
    </source>
</evidence>